<dbReference type="EC" id="1.1.1.95" evidence="5"/>
<dbReference type="InterPro" id="IPR029752">
    <property type="entry name" value="D-isomer_DH_CS1"/>
</dbReference>
<dbReference type="InterPro" id="IPR006140">
    <property type="entry name" value="D-isomer_DH_NAD-bd"/>
</dbReference>
<dbReference type="CDD" id="cd04901">
    <property type="entry name" value="ACT_3PGDH"/>
    <property type="match status" value="1"/>
</dbReference>
<evidence type="ECO:0000256" key="9">
    <source>
        <dbReference type="ARBA" id="ARBA00030455"/>
    </source>
</evidence>
<evidence type="ECO:0000256" key="6">
    <source>
        <dbReference type="ARBA" id="ARBA00021582"/>
    </source>
</evidence>
<dbReference type="EC" id="1.1.1.399" evidence="4"/>
<reference evidence="14 15" key="1">
    <citation type="journal article" date="2015" name="Genome Announc.">
        <title>Genome Sequence of 'Candidatus Thioglobus singularis' Strain PS1, a Mixotroph from the SUP05 Clade of Marine Gammaproteobacteria.</title>
        <authorList>
            <person name="Marshall K.T."/>
            <person name="Morris R.M."/>
        </authorList>
    </citation>
    <scope>NUCLEOTIDE SEQUENCE [LARGE SCALE GENOMIC DNA]</scope>
    <source>
        <strain evidence="14 15">PS1</strain>
    </source>
</reference>
<dbReference type="GO" id="GO:0004617">
    <property type="term" value="F:phosphoglycerate dehydrogenase activity"/>
    <property type="evidence" value="ECO:0007669"/>
    <property type="project" value="UniProtKB-EC"/>
</dbReference>
<dbReference type="STRING" id="1125411.W908_03415"/>
<evidence type="ECO:0000256" key="7">
    <source>
        <dbReference type="ARBA" id="ARBA00023002"/>
    </source>
</evidence>
<dbReference type="PROSITE" id="PS00065">
    <property type="entry name" value="D_2_HYDROXYACID_DH_1"/>
    <property type="match status" value="1"/>
</dbReference>
<comment type="catalytic activity">
    <reaction evidence="11">
        <text>(2R)-3-phosphoglycerate + NAD(+) = 3-phosphooxypyruvate + NADH + H(+)</text>
        <dbReference type="Rhea" id="RHEA:12641"/>
        <dbReference type="ChEBI" id="CHEBI:15378"/>
        <dbReference type="ChEBI" id="CHEBI:18110"/>
        <dbReference type="ChEBI" id="CHEBI:57540"/>
        <dbReference type="ChEBI" id="CHEBI:57945"/>
        <dbReference type="ChEBI" id="CHEBI:58272"/>
        <dbReference type="EC" id="1.1.1.95"/>
    </reaction>
</comment>
<evidence type="ECO:0000256" key="3">
    <source>
        <dbReference type="ARBA" id="ARBA00005854"/>
    </source>
</evidence>
<evidence type="ECO:0000256" key="4">
    <source>
        <dbReference type="ARBA" id="ARBA00013001"/>
    </source>
</evidence>
<dbReference type="InterPro" id="IPR036291">
    <property type="entry name" value="NAD(P)-bd_dom_sf"/>
</dbReference>
<evidence type="ECO:0000256" key="12">
    <source>
        <dbReference type="RuleBase" id="RU003719"/>
    </source>
</evidence>
<dbReference type="Gene3D" id="3.40.50.720">
    <property type="entry name" value="NAD(P)-binding Rossmann-like Domain"/>
    <property type="match status" value="2"/>
</dbReference>
<accession>A0A0M5KW50</accession>
<dbReference type="UniPathway" id="UPA00135">
    <property type="reaction ID" value="UER00196"/>
</dbReference>
<dbReference type="Pfam" id="PF00389">
    <property type="entry name" value="2-Hacid_dh"/>
    <property type="match status" value="1"/>
</dbReference>
<sequence length="385" mass="41939">MQNIQVLNNISPLGLEKFPKDTYKISTSNDNPDAILVRSAKMHDMEIQNSLKAVGRAGAGVNNIPLQKMSDNGVVVFNTPGANANAVKELVISSMLLASRNICQGWRYVNDLPLDNLKATVEDGKKQYSGSELPGKTLGIVGLGAIGVEIANAASTLGMDVIGYDPSISKKNAWKISSDVEEALSLEELFSKSDFVSFHVPLVDATKNLLNAKRIALLPDGCVVINMSRDGIVDEDELIKALDSGSVKYYVTDFPIDEKKNHDRVIALPHLGASTSEAEENCAMMIAKQIKDYLENGNILNSVNFPDAKMPRAGSERLAITHRNIPNMVRQITKAIAEEEANIVDMLNKSRGDFAYTLIDVEEEISSSIIDNIKLVEGILKVRAL</sequence>
<dbReference type="SUPFAM" id="SSF55021">
    <property type="entry name" value="ACT-like"/>
    <property type="match status" value="1"/>
</dbReference>
<evidence type="ECO:0000259" key="13">
    <source>
        <dbReference type="PROSITE" id="PS51671"/>
    </source>
</evidence>
<evidence type="ECO:0000256" key="8">
    <source>
        <dbReference type="ARBA" id="ARBA00023027"/>
    </source>
</evidence>
<dbReference type="Proteomes" id="UP000068905">
    <property type="component" value="Chromosome"/>
</dbReference>
<dbReference type="PROSITE" id="PS51671">
    <property type="entry name" value="ACT"/>
    <property type="match status" value="1"/>
</dbReference>
<dbReference type="GO" id="GO:0051287">
    <property type="term" value="F:NAD binding"/>
    <property type="evidence" value="ECO:0007669"/>
    <property type="project" value="InterPro"/>
</dbReference>
<keyword evidence="7 12" id="KW-0560">Oxidoreductase</keyword>
<dbReference type="InterPro" id="IPR045865">
    <property type="entry name" value="ACT-like_dom_sf"/>
</dbReference>
<comment type="function">
    <text evidence="1">Catalyzes the reversible oxidation of 3-phospho-D-glycerate to 3-phosphonooxypyruvate, the first step of the phosphorylated L-serine biosynthesis pathway. Also catalyzes the reversible oxidation of 2-hydroxyglutarate to 2-oxoglutarate.</text>
</comment>
<comment type="similarity">
    <text evidence="3 12">Belongs to the D-isomer specific 2-hydroxyacid dehydrogenase family.</text>
</comment>
<gene>
    <name evidence="14" type="ORF">W908_03415</name>
</gene>
<dbReference type="InterPro" id="IPR029753">
    <property type="entry name" value="D-isomer_DH_CS"/>
</dbReference>
<evidence type="ECO:0000256" key="5">
    <source>
        <dbReference type="ARBA" id="ARBA00013143"/>
    </source>
</evidence>
<keyword evidence="15" id="KW-1185">Reference proteome</keyword>
<feature type="domain" description="ACT" evidence="13">
    <location>
        <begin position="317"/>
        <end position="385"/>
    </location>
</feature>
<dbReference type="InterPro" id="IPR002912">
    <property type="entry name" value="ACT_dom"/>
</dbReference>
<dbReference type="InterPro" id="IPR006139">
    <property type="entry name" value="D-isomer_2_OHA_DH_cat_dom"/>
</dbReference>
<dbReference type="KEGG" id="tsn:W908_03415"/>
<dbReference type="CDD" id="cd12174">
    <property type="entry name" value="PGDH_like_3"/>
    <property type="match status" value="1"/>
</dbReference>
<keyword evidence="8" id="KW-0520">NAD</keyword>
<evidence type="ECO:0000256" key="2">
    <source>
        <dbReference type="ARBA" id="ARBA00005216"/>
    </source>
</evidence>
<dbReference type="Pfam" id="PF02826">
    <property type="entry name" value="2-Hacid_dh_C"/>
    <property type="match status" value="1"/>
</dbReference>
<dbReference type="RefSeq" id="WP_053819931.1">
    <property type="nucleotide sequence ID" value="NZ_CP006911.1"/>
</dbReference>
<dbReference type="SUPFAM" id="SSF51735">
    <property type="entry name" value="NAD(P)-binding Rossmann-fold domains"/>
    <property type="match status" value="1"/>
</dbReference>
<dbReference type="AlphaFoldDB" id="A0A0M5KW50"/>
<evidence type="ECO:0000313" key="14">
    <source>
        <dbReference type="EMBL" id="ALE01710.1"/>
    </source>
</evidence>
<evidence type="ECO:0000256" key="11">
    <source>
        <dbReference type="ARBA" id="ARBA00048731"/>
    </source>
</evidence>
<dbReference type="SUPFAM" id="SSF52283">
    <property type="entry name" value="Formate/glycerate dehydrogenase catalytic domain-like"/>
    <property type="match status" value="1"/>
</dbReference>
<evidence type="ECO:0000313" key="15">
    <source>
        <dbReference type="Proteomes" id="UP000068905"/>
    </source>
</evidence>
<dbReference type="PROSITE" id="PS00670">
    <property type="entry name" value="D_2_HYDROXYACID_DH_2"/>
    <property type="match status" value="1"/>
</dbReference>
<organism evidence="14 15">
    <name type="scientific">Candidatus Pseudothioglobus singularis PS1</name>
    <dbReference type="NCBI Taxonomy" id="1125411"/>
    <lineage>
        <taxon>Bacteria</taxon>
        <taxon>Pseudomonadati</taxon>
        <taxon>Pseudomonadota</taxon>
        <taxon>Gammaproteobacteria</taxon>
        <taxon>Candidatus Pseudothioglobaceae</taxon>
        <taxon>Candidatus Pseudothioglobus</taxon>
    </lineage>
</organism>
<protein>
    <recommendedName>
        <fullName evidence="6">D-3-phosphoglycerate dehydrogenase</fullName>
        <ecNumber evidence="4">1.1.1.399</ecNumber>
        <ecNumber evidence="5">1.1.1.95</ecNumber>
    </recommendedName>
    <alternativeName>
        <fullName evidence="9">2-oxoglutarate reductase</fullName>
    </alternativeName>
</protein>
<dbReference type="PANTHER" id="PTHR42938:SF47">
    <property type="entry name" value="HYDROXYPYRUVATE REDUCTASE"/>
    <property type="match status" value="1"/>
</dbReference>
<evidence type="ECO:0000256" key="1">
    <source>
        <dbReference type="ARBA" id="ARBA00003800"/>
    </source>
</evidence>
<proteinExistence type="inferred from homology"/>
<evidence type="ECO:0000256" key="10">
    <source>
        <dbReference type="ARBA" id="ARBA00048126"/>
    </source>
</evidence>
<comment type="catalytic activity">
    <reaction evidence="10">
        <text>(R)-2-hydroxyglutarate + NAD(+) = 2-oxoglutarate + NADH + H(+)</text>
        <dbReference type="Rhea" id="RHEA:49612"/>
        <dbReference type="ChEBI" id="CHEBI:15378"/>
        <dbReference type="ChEBI" id="CHEBI:15801"/>
        <dbReference type="ChEBI" id="CHEBI:16810"/>
        <dbReference type="ChEBI" id="CHEBI:57540"/>
        <dbReference type="ChEBI" id="CHEBI:57945"/>
        <dbReference type="EC" id="1.1.1.399"/>
    </reaction>
</comment>
<name>A0A0M5KW50_9GAMM</name>
<dbReference type="PANTHER" id="PTHR42938">
    <property type="entry name" value="FORMATE DEHYDROGENASE 1"/>
    <property type="match status" value="1"/>
</dbReference>
<dbReference type="OrthoDB" id="9805416at2"/>
<dbReference type="Gene3D" id="3.30.70.260">
    <property type="match status" value="1"/>
</dbReference>
<comment type="pathway">
    <text evidence="2">Amino-acid biosynthesis; L-serine biosynthesis; L-serine from 3-phospho-D-glycerate: step 1/3.</text>
</comment>
<dbReference type="PATRIC" id="fig|1125411.7.peg.667"/>
<dbReference type="EMBL" id="CP006911">
    <property type="protein sequence ID" value="ALE01710.1"/>
    <property type="molecule type" value="Genomic_DNA"/>
</dbReference>